<dbReference type="AlphaFoldDB" id="A0A495J504"/>
<protein>
    <submittedName>
        <fullName evidence="1">Uncharacterized protein</fullName>
    </submittedName>
</protein>
<name>A0A495J504_9SPHI</name>
<evidence type="ECO:0000313" key="1">
    <source>
        <dbReference type="EMBL" id="RKR84055.1"/>
    </source>
</evidence>
<evidence type="ECO:0000313" key="2">
    <source>
        <dbReference type="Proteomes" id="UP000268007"/>
    </source>
</evidence>
<reference evidence="1 2" key="1">
    <citation type="submission" date="2018-10" db="EMBL/GenBank/DDBJ databases">
        <title>Genomic Encyclopedia of Archaeal and Bacterial Type Strains, Phase II (KMG-II): from individual species to whole genera.</title>
        <authorList>
            <person name="Goeker M."/>
        </authorList>
    </citation>
    <scope>NUCLEOTIDE SEQUENCE [LARGE SCALE GENOMIC DNA]</scope>
    <source>
        <strain evidence="1 2">DSM 18602</strain>
    </source>
</reference>
<sequence length="77" mass="8723">MLLPVDFNGEELEFEMRIQQGYVPRVEIIIAGIPVIFETDNEEQYRALVSPEQMCQSKALVPGLLQAVAEQLQVLFS</sequence>
<gene>
    <name evidence="1" type="ORF">BDD43_4277</name>
</gene>
<organism evidence="1 2">
    <name type="scientific">Mucilaginibacter gracilis</name>
    <dbReference type="NCBI Taxonomy" id="423350"/>
    <lineage>
        <taxon>Bacteria</taxon>
        <taxon>Pseudomonadati</taxon>
        <taxon>Bacteroidota</taxon>
        <taxon>Sphingobacteriia</taxon>
        <taxon>Sphingobacteriales</taxon>
        <taxon>Sphingobacteriaceae</taxon>
        <taxon>Mucilaginibacter</taxon>
    </lineage>
</organism>
<accession>A0A495J504</accession>
<proteinExistence type="predicted"/>
<dbReference type="Proteomes" id="UP000268007">
    <property type="component" value="Unassembled WGS sequence"/>
</dbReference>
<dbReference type="OrthoDB" id="675660at2"/>
<comment type="caution">
    <text evidence="1">The sequence shown here is derived from an EMBL/GenBank/DDBJ whole genome shotgun (WGS) entry which is preliminary data.</text>
</comment>
<keyword evidence="2" id="KW-1185">Reference proteome</keyword>
<dbReference type="EMBL" id="RBKU01000001">
    <property type="protein sequence ID" value="RKR84055.1"/>
    <property type="molecule type" value="Genomic_DNA"/>
</dbReference>